<comment type="similarity">
    <text evidence="2">Belongs to the RETREG family.</text>
</comment>
<reference evidence="12" key="1">
    <citation type="submission" date="2020-05" db="UniProtKB">
        <authorList>
            <consortium name="EnsemblMetazoa"/>
        </authorList>
    </citation>
    <scope>IDENTIFICATION</scope>
    <source>
        <strain evidence="12">BB02</strain>
    </source>
</reference>
<feature type="region of interest" description="Disordered" evidence="9">
    <location>
        <begin position="261"/>
        <end position="370"/>
    </location>
</feature>
<evidence type="ECO:0000259" key="11">
    <source>
        <dbReference type="Pfam" id="PF24456"/>
    </source>
</evidence>
<evidence type="ECO:0000256" key="5">
    <source>
        <dbReference type="ARBA" id="ARBA00022824"/>
    </source>
</evidence>
<evidence type="ECO:0000256" key="9">
    <source>
        <dbReference type="SAM" id="MobiDB-lite"/>
    </source>
</evidence>
<dbReference type="KEGG" id="bgt:106058594"/>
<keyword evidence="6 10" id="KW-1133">Transmembrane helix</keyword>
<evidence type="ECO:0000313" key="12">
    <source>
        <dbReference type="EnsemblMetazoa" id="BGLB032265-PA"/>
    </source>
</evidence>
<dbReference type="AlphaFoldDB" id="A0A2C9LKQ0"/>
<evidence type="ECO:0000256" key="4">
    <source>
        <dbReference type="ARBA" id="ARBA00022692"/>
    </source>
</evidence>
<feature type="region of interest" description="Disordered" evidence="9">
    <location>
        <begin position="396"/>
        <end position="447"/>
    </location>
</feature>
<dbReference type="STRING" id="6526.A0A2C9LKQ0"/>
<dbReference type="VEuPathDB" id="VectorBase:BGLAX_045028"/>
<keyword evidence="3" id="KW-0597">Phosphoprotein</keyword>
<feature type="compositionally biased region" description="Polar residues" evidence="9">
    <location>
        <begin position="268"/>
        <end position="285"/>
    </location>
</feature>
<dbReference type="InterPro" id="IPR057282">
    <property type="entry name" value="RETREG1-3-like_RHD"/>
</dbReference>
<dbReference type="Pfam" id="PF24456">
    <property type="entry name" value="RHD_RETREG1-3"/>
    <property type="match status" value="1"/>
</dbReference>
<feature type="compositionally biased region" description="Acidic residues" evidence="9">
    <location>
        <begin position="306"/>
        <end position="315"/>
    </location>
</feature>
<feature type="compositionally biased region" description="Polar residues" evidence="9">
    <location>
        <begin position="356"/>
        <end position="368"/>
    </location>
</feature>
<keyword evidence="4 10" id="KW-0812">Transmembrane</keyword>
<keyword evidence="5" id="KW-0256">Endoplasmic reticulum</keyword>
<keyword evidence="8 10" id="KW-0472">Membrane</keyword>
<protein>
    <recommendedName>
        <fullName evidence="11">RETREG1-3/ARL6IP-like N-terminal reticulon-homology domain-containing protein</fullName>
    </recommendedName>
</protein>
<dbReference type="Proteomes" id="UP000076420">
    <property type="component" value="Unassembled WGS sequence"/>
</dbReference>
<proteinExistence type="inferred from homology"/>
<keyword evidence="7" id="KW-0072">Autophagy</keyword>
<feature type="transmembrane region" description="Helical" evidence="10">
    <location>
        <begin position="169"/>
        <end position="186"/>
    </location>
</feature>
<organism evidence="12 13">
    <name type="scientific">Biomphalaria glabrata</name>
    <name type="common">Bloodfluke planorb</name>
    <name type="synonym">Freshwater snail</name>
    <dbReference type="NCBI Taxonomy" id="6526"/>
    <lineage>
        <taxon>Eukaryota</taxon>
        <taxon>Metazoa</taxon>
        <taxon>Spiralia</taxon>
        <taxon>Lophotrochozoa</taxon>
        <taxon>Mollusca</taxon>
        <taxon>Gastropoda</taxon>
        <taxon>Heterobranchia</taxon>
        <taxon>Euthyneura</taxon>
        <taxon>Panpulmonata</taxon>
        <taxon>Hygrophila</taxon>
        <taxon>Lymnaeoidea</taxon>
        <taxon>Planorbidae</taxon>
        <taxon>Biomphalaria</taxon>
    </lineage>
</organism>
<dbReference type="PANTHER" id="PTHR28659:SF2">
    <property type="entry name" value="RETICULON-LIKE PROTEIN"/>
    <property type="match status" value="1"/>
</dbReference>
<evidence type="ECO:0000256" key="3">
    <source>
        <dbReference type="ARBA" id="ARBA00022553"/>
    </source>
</evidence>
<sequence length="467" mass="52699">MTNSNVNNEDETVRCWEKKLTFFLGPYETVIMKLQSLLVWENPFRSAILFTLFHIIFWLICTTSSRFFFLLSVFVMCIVCIDTWKNKIWPEIRVPPTEPEDSDGWTPIHPRLLSVPEISRHLSHSINIVVTFFKSARQYRTSHPLVFCLGNTAFFTLTALIGYYISGFLLLYGTLISLMLWPSMLYHSMLRKVCSLLEPGFIWIKGHFSKASRTVITFSRRIHDFRTKLSKLAPATETVEDEDFVPQVNPDISEALAKAITDSEDEGGNSSIPTPRLSKNPSFSTSEDEAPEVDFDLNINQMPSFDDLDNTDDELGLPNENSNNVSHNKRGLHFTTSHFKESDSEDEESLDFSDTAPLSGTTKSSSGPQFELASTLARTITSMIESAMIGVGALDDGQSASSSSLNPRTGSKITYTRTEKGESIDFLNPEPSISESDEDMDEEESQHIAEIEKDFDFLSELDPEHED</sequence>
<evidence type="ECO:0000256" key="6">
    <source>
        <dbReference type="ARBA" id="ARBA00022989"/>
    </source>
</evidence>
<dbReference type="VEuPathDB" id="VectorBase:BGLB032265"/>
<evidence type="ECO:0000256" key="1">
    <source>
        <dbReference type="ARBA" id="ARBA00004477"/>
    </source>
</evidence>
<feature type="compositionally biased region" description="Acidic residues" evidence="9">
    <location>
        <begin position="286"/>
        <end position="295"/>
    </location>
</feature>
<feature type="compositionally biased region" description="Acidic residues" evidence="9">
    <location>
        <begin position="435"/>
        <end position="444"/>
    </location>
</feature>
<dbReference type="GO" id="GO:0005789">
    <property type="term" value="C:endoplasmic reticulum membrane"/>
    <property type="evidence" value="ECO:0007669"/>
    <property type="project" value="UniProtKB-SubCell"/>
</dbReference>
<evidence type="ECO:0000313" key="13">
    <source>
        <dbReference type="Proteomes" id="UP000076420"/>
    </source>
</evidence>
<dbReference type="PANTHER" id="PTHR28659">
    <property type="entry name" value="RETICULON-LIKE PROTEIN"/>
    <property type="match status" value="1"/>
</dbReference>
<accession>A0A2C9LKQ0</accession>
<evidence type="ECO:0000256" key="7">
    <source>
        <dbReference type="ARBA" id="ARBA00023006"/>
    </source>
</evidence>
<evidence type="ECO:0000256" key="2">
    <source>
        <dbReference type="ARBA" id="ARBA00006299"/>
    </source>
</evidence>
<name>A0A2C9LKQ0_BIOGL</name>
<feature type="domain" description="RETREG1-3/ARL6IP-like N-terminal reticulon-homology" evidence="11">
    <location>
        <begin position="25"/>
        <end position="204"/>
    </location>
</feature>
<dbReference type="InterPro" id="IPR043384">
    <property type="entry name" value="RETREG1/3"/>
</dbReference>
<gene>
    <name evidence="12" type="primary">106058594</name>
</gene>
<evidence type="ECO:0000256" key="8">
    <source>
        <dbReference type="ARBA" id="ARBA00023136"/>
    </source>
</evidence>
<dbReference type="CDD" id="cd22558">
    <property type="entry name" value="RETR_RHD"/>
    <property type="match status" value="1"/>
</dbReference>
<evidence type="ECO:0000256" key="10">
    <source>
        <dbReference type="SAM" id="Phobius"/>
    </source>
</evidence>
<comment type="subcellular location">
    <subcellularLocation>
        <location evidence="1">Endoplasmic reticulum membrane</location>
        <topology evidence="1">Multi-pass membrane protein</topology>
    </subcellularLocation>
</comment>
<feature type="compositionally biased region" description="Polar residues" evidence="9">
    <location>
        <begin position="398"/>
        <end position="416"/>
    </location>
</feature>
<dbReference type="RefSeq" id="XP_013071506.2">
    <property type="nucleotide sequence ID" value="XM_013216052.2"/>
</dbReference>
<dbReference type="GO" id="GO:0061709">
    <property type="term" value="P:reticulophagy"/>
    <property type="evidence" value="ECO:0007669"/>
    <property type="project" value="InterPro"/>
</dbReference>
<dbReference type="OrthoDB" id="10029527at2759"/>
<dbReference type="EnsemblMetazoa" id="BGLB032265-RA">
    <property type="protein sequence ID" value="BGLB032265-PA"/>
    <property type="gene ID" value="BGLB032265"/>
</dbReference>